<dbReference type="PROSITE" id="PS00723">
    <property type="entry name" value="POLYPRENYL_SYNTHASE_1"/>
    <property type="match status" value="1"/>
</dbReference>
<dbReference type="PANTHER" id="PTHR12001">
    <property type="entry name" value="GERANYLGERANYL PYROPHOSPHATE SYNTHASE"/>
    <property type="match status" value="1"/>
</dbReference>
<dbReference type="GO" id="GO:0046872">
    <property type="term" value="F:metal ion binding"/>
    <property type="evidence" value="ECO:0007669"/>
    <property type="project" value="UniProtKB-KW"/>
</dbReference>
<dbReference type="CDD" id="cd00685">
    <property type="entry name" value="Trans_IPPS_HT"/>
    <property type="match status" value="1"/>
</dbReference>
<evidence type="ECO:0000256" key="4">
    <source>
        <dbReference type="ARBA" id="ARBA00022723"/>
    </source>
</evidence>
<name>A0A1F5FW00_9BACT</name>
<dbReference type="GO" id="GO:0004659">
    <property type="term" value="F:prenyltransferase activity"/>
    <property type="evidence" value="ECO:0007669"/>
    <property type="project" value="InterPro"/>
</dbReference>
<dbReference type="SFLD" id="SFLDS00005">
    <property type="entry name" value="Isoprenoid_Synthase_Type_I"/>
    <property type="match status" value="1"/>
</dbReference>
<evidence type="ECO:0000256" key="6">
    <source>
        <dbReference type="RuleBase" id="RU004466"/>
    </source>
</evidence>
<comment type="caution">
    <text evidence="7">The sequence shown here is derived from an EMBL/GenBank/DDBJ whole genome shotgun (WGS) entry which is preliminary data.</text>
</comment>
<organism evidence="7 8">
    <name type="scientific">Candidatus Collierbacteria bacterium RIFOXYD1_FULL_40_9</name>
    <dbReference type="NCBI Taxonomy" id="1817731"/>
    <lineage>
        <taxon>Bacteria</taxon>
        <taxon>Candidatus Collieribacteriota</taxon>
    </lineage>
</organism>
<proteinExistence type="inferred from homology"/>
<evidence type="ECO:0000256" key="3">
    <source>
        <dbReference type="ARBA" id="ARBA00022679"/>
    </source>
</evidence>
<dbReference type="GO" id="GO:0008299">
    <property type="term" value="P:isoprenoid biosynthetic process"/>
    <property type="evidence" value="ECO:0007669"/>
    <property type="project" value="InterPro"/>
</dbReference>
<evidence type="ECO:0000313" key="7">
    <source>
        <dbReference type="EMBL" id="OGD83762.1"/>
    </source>
</evidence>
<keyword evidence="3 6" id="KW-0808">Transferase</keyword>
<evidence type="ECO:0000256" key="1">
    <source>
        <dbReference type="ARBA" id="ARBA00001946"/>
    </source>
</evidence>
<evidence type="ECO:0000256" key="2">
    <source>
        <dbReference type="ARBA" id="ARBA00006706"/>
    </source>
</evidence>
<sequence length="389" mass="44590">MFFWDIGFLRLFYSKIGDMDNIGGQLGQKAKQKLISFVGEMDKRLKEYWKVERSKNFGFSQKQKKMVSEMLTHACEHNLRSSKRIRSALVYYGYLLGQKLKTEKTQKIEKTNEIWKVCEAVELIHTSLLMHDDFMDRDIVRRGKSTTHEFFAKGDSHYGDCMAVCVGDAVLCMGYERFLEANFDRERQIKALKQLMRGITNTAFGQAFDNSLIKLGKFNSQDVLDLHHAKTALYTYQTPLLSGAILGGISEDVVEILKSYSKYGGIAFQLQDDILGVFGDEQKTGKSSNSDLLQGKVTMMYIKAMELANNTQRQKIDLVWGREKASLDQIEEVKKIFRDTGSYEYSVHEAKKLASMAADEARKLREFDLNTESIDFLEGIATYMVEREV</sequence>
<dbReference type="EMBL" id="MFAQ01000009">
    <property type="protein sequence ID" value="OGD83762.1"/>
    <property type="molecule type" value="Genomic_DNA"/>
</dbReference>
<evidence type="ECO:0000313" key="8">
    <source>
        <dbReference type="Proteomes" id="UP000179237"/>
    </source>
</evidence>
<dbReference type="InterPro" id="IPR000092">
    <property type="entry name" value="Polyprenyl_synt"/>
</dbReference>
<keyword evidence="4" id="KW-0479">Metal-binding</keyword>
<comment type="cofactor">
    <cofactor evidence="1">
        <name>Mg(2+)</name>
        <dbReference type="ChEBI" id="CHEBI:18420"/>
    </cofactor>
</comment>
<accession>A0A1F5FW00</accession>
<dbReference type="Gene3D" id="1.10.600.10">
    <property type="entry name" value="Farnesyl Diphosphate Synthase"/>
    <property type="match status" value="1"/>
</dbReference>
<evidence type="ECO:0000256" key="5">
    <source>
        <dbReference type="ARBA" id="ARBA00022842"/>
    </source>
</evidence>
<dbReference type="Pfam" id="PF00348">
    <property type="entry name" value="polyprenyl_synt"/>
    <property type="match status" value="1"/>
</dbReference>
<dbReference type="Proteomes" id="UP000179237">
    <property type="component" value="Unassembled WGS sequence"/>
</dbReference>
<dbReference type="InterPro" id="IPR008949">
    <property type="entry name" value="Isoprenoid_synthase_dom_sf"/>
</dbReference>
<reference evidence="7 8" key="1">
    <citation type="journal article" date="2016" name="Nat. Commun.">
        <title>Thousands of microbial genomes shed light on interconnected biogeochemical processes in an aquifer system.</title>
        <authorList>
            <person name="Anantharaman K."/>
            <person name="Brown C.T."/>
            <person name="Hug L.A."/>
            <person name="Sharon I."/>
            <person name="Castelle C.J."/>
            <person name="Probst A.J."/>
            <person name="Thomas B.C."/>
            <person name="Singh A."/>
            <person name="Wilkins M.J."/>
            <person name="Karaoz U."/>
            <person name="Brodie E.L."/>
            <person name="Williams K.H."/>
            <person name="Hubbard S.S."/>
            <person name="Banfield J.F."/>
        </authorList>
    </citation>
    <scope>NUCLEOTIDE SEQUENCE [LARGE SCALE GENOMIC DNA]</scope>
</reference>
<protein>
    <recommendedName>
        <fullName evidence="9">Polyprenyl synthetase</fullName>
    </recommendedName>
</protein>
<dbReference type="InterPro" id="IPR033749">
    <property type="entry name" value="Polyprenyl_synt_CS"/>
</dbReference>
<dbReference type="SUPFAM" id="SSF48576">
    <property type="entry name" value="Terpenoid synthases"/>
    <property type="match status" value="1"/>
</dbReference>
<comment type="similarity">
    <text evidence="2 6">Belongs to the FPP/GGPP synthase family.</text>
</comment>
<dbReference type="AlphaFoldDB" id="A0A1F5FW00"/>
<keyword evidence="5" id="KW-0460">Magnesium</keyword>
<dbReference type="PANTHER" id="PTHR12001:SF85">
    <property type="entry name" value="SHORT CHAIN ISOPRENYL DIPHOSPHATE SYNTHASE"/>
    <property type="match status" value="1"/>
</dbReference>
<gene>
    <name evidence="7" type="ORF">A2572_00905</name>
</gene>
<evidence type="ECO:0008006" key="9">
    <source>
        <dbReference type="Google" id="ProtNLM"/>
    </source>
</evidence>